<feature type="binding site" evidence="8">
    <location>
        <position position="78"/>
    </location>
    <ligand>
        <name>Mg(2+)</name>
        <dbReference type="ChEBI" id="CHEBI:18420"/>
        <label>1</label>
        <note>catalytic</note>
    </ligand>
</feature>
<dbReference type="GO" id="GO:0046854">
    <property type="term" value="P:phosphatidylinositol phosphate biosynthetic process"/>
    <property type="evidence" value="ECO:0007669"/>
    <property type="project" value="InterPro"/>
</dbReference>
<gene>
    <name evidence="9" type="ORF">CEUTPL_LOCUS8218</name>
</gene>
<evidence type="ECO:0000256" key="5">
    <source>
        <dbReference type="ARBA" id="ARBA00044465"/>
    </source>
</evidence>
<proteinExistence type="inferred from homology"/>
<evidence type="ECO:0000256" key="1">
    <source>
        <dbReference type="ARBA" id="ARBA00009759"/>
    </source>
</evidence>
<comment type="similarity">
    <text evidence="1">Belongs to the inositol monophosphatase superfamily.</text>
</comment>
<dbReference type="InterPro" id="IPR020550">
    <property type="entry name" value="Inositol_monophosphatase_CS"/>
</dbReference>
<dbReference type="AlphaFoldDB" id="A0A9N9MPX1"/>
<dbReference type="Proteomes" id="UP001152799">
    <property type="component" value="Chromosome 4"/>
</dbReference>
<sequence length="359" mass="40353">MDLLETLIISSEKAANIARLLRQNEKLFEKLVEQKSTKEANPRFQQDFKTLADVLIQEMVKHDVGLKFPSIREKVYGEESNMFFSKELNKYILVEVKESQEATAALLAELLDDDEEVAQMLATEVHRIIDIKEVKTKIPQGTIDIVIDDLSIWIDPIDGTNEYVKGTYETKTGDFYTKGLKCVTVLIGVYDKNGEPVMGVINQPFFEQEDQGYQCHWGICIQDKYRLSSINVSDLKQTNIVCIGEGESAEIKTTLENGGFDLVVSRGAGYKLLTVVLGLADAYILSKPSTFFWDTCAPQAILRALGGNIVEMNGIVTLQMKQCLTYNNDKGGSKCNSKGIIAYRNEAVLEKLMKFKWTN</sequence>
<feature type="binding site" evidence="8">
    <location>
        <position position="155"/>
    </location>
    <ligand>
        <name>Mg(2+)</name>
        <dbReference type="ChEBI" id="CHEBI:18420"/>
        <label>1</label>
        <note>catalytic</note>
    </ligand>
</feature>
<protein>
    <recommendedName>
        <fullName evidence="7">inositol-1,4-bisphosphate 1-phosphatase</fullName>
        <ecNumber evidence="7">3.1.3.57</ecNumber>
    </recommendedName>
</protein>
<dbReference type="GO" id="GO:0046872">
    <property type="term" value="F:metal ion binding"/>
    <property type="evidence" value="ECO:0007669"/>
    <property type="project" value="UniProtKB-KW"/>
</dbReference>
<dbReference type="InterPro" id="IPR044897">
    <property type="entry name" value="INPP1_dom_1"/>
</dbReference>
<evidence type="ECO:0000256" key="4">
    <source>
        <dbReference type="ARBA" id="ARBA00022842"/>
    </source>
</evidence>
<evidence type="ECO:0000256" key="3">
    <source>
        <dbReference type="ARBA" id="ARBA00022723"/>
    </source>
</evidence>
<evidence type="ECO:0000313" key="10">
    <source>
        <dbReference type="Proteomes" id="UP001152799"/>
    </source>
</evidence>
<dbReference type="InterPro" id="IPR020583">
    <property type="entry name" value="Inositol_monoP_metal-BS"/>
</dbReference>
<dbReference type="PROSITE" id="PS00629">
    <property type="entry name" value="IMP_1"/>
    <property type="match status" value="1"/>
</dbReference>
<dbReference type="PROSITE" id="PS00630">
    <property type="entry name" value="IMP_2"/>
    <property type="match status" value="1"/>
</dbReference>
<comment type="catalytic activity">
    <reaction evidence="6">
        <text>1D-myo-inositol 1,4-bisphosphate + H2O = 1D-myo-inositol 4-phosphate + phosphate</text>
        <dbReference type="Rhea" id="RHEA:15553"/>
        <dbReference type="ChEBI" id="CHEBI:15377"/>
        <dbReference type="ChEBI" id="CHEBI:43474"/>
        <dbReference type="ChEBI" id="CHEBI:58282"/>
        <dbReference type="ChEBI" id="CHEBI:58469"/>
        <dbReference type="EC" id="3.1.3.57"/>
    </reaction>
    <physiologicalReaction direction="left-to-right" evidence="6">
        <dbReference type="Rhea" id="RHEA:15554"/>
    </physiologicalReaction>
</comment>
<dbReference type="Gene3D" id="3.40.190.80">
    <property type="match status" value="1"/>
</dbReference>
<dbReference type="PANTHER" id="PTHR43028">
    <property type="entry name" value="3'(2'),5'-BISPHOSPHATE NUCLEOTIDASE 1"/>
    <property type="match status" value="1"/>
</dbReference>
<comment type="catalytic activity">
    <reaction evidence="5">
        <text>1D-myo-inositol 1,3,4-trisphosphate + H2O = 1D-myo-inositol 3,4-bisphosphate + phosphate</text>
        <dbReference type="Rhea" id="RHEA:70319"/>
        <dbReference type="ChEBI" id="CHEBI:15377"/>
        <dbReference type="ChEBI" id="CHEBI:43474"/>
        <dbReference type="ChEBI" id="CHEBI:58414"/>
        <dbReference type="ChEBI" id="CHEBI:83241"/>
    </reaction>
    <physiologicalReaction direction="left-to-right" evidence="5">
        <dbReference type="Rhea" id="RHEA:70320"/>
    </physiologicalReaction>
</comment>
<keyword evidence="2" id="KW-0452">Lithium</keyword>
<keyword evidence="3 8" id="KW-0479">Metal-binding</keyword>
<dbReference type="PANTHER" id="PTHR43028:SF3">
    <property type="entry name" value="INOSITOL POLYPHOSPHATE 1-PHOSPHATASE"/>
    <property type="match status" value="1"/>
</dbReference>
<evidence type="ECO:0000256" key="2">
    <source>
        <dbReference type="ARBA" id="ARBA00022671"/>
    </source>
</evidence>
<evidence type="ECO:0000313" key="9">
    <source>
        <dbReference type="EMBL" id="CAG9767659.1"/>
    </source>
</evidence>
<dbReference type="EMBL" id="OU892280">
    <property type="protein sequence ID" value="CAG9767659.1"/>
    <property type="molecule type" value="Genomic_DNA"/>
</dbReference>
<dbReference type="Gene3D" id="3.30.540.10">
    <property type="entry name" value="Fructose-1,6-Bisphosphatase, subunit A, domain 1"/>
    <property type="match status" value="1"/>
</dbReference>
<dbReference type="InterPro" id="IPR050725">
    <property type="entry name" value="CysQ/Inositol_MonoPase"/>
</dbReference>
<dbReference type="Gene3D" id="4.10.460.10">
    <property type="entry name" value="Inositol Polyphosphate 1-phosphatase, domain 1"/>
    <property type="match status" value="1"/>
</dbReference>
<evidence type="ECO:0000256" key="6">
    <source>
        <dbReference type="ARBA" id="ARBA00044478"/>
    </source>
</evidence>
<dbReference type="EC" id="3.1.3.57" evidence="7"/>
<name>A0A9N9MPX1_9CUCU</name>
<accession>A0A9N9MPX1</accession>
<dbReference type="GO" id="GO:0004441">
    <property type="term" value="F:inositol-1,4-bisphosphate 1-phosphatase activity"/>
    <property type="evidence" value="ECO:0007669"/>
    <property type="project" value="UniProtKB-EC"/>
</dbReference>
<dbReference type="OrthoDB" id="9977309at2759"/>
<evidence type="ECO:0000256" key="8">
    <source>
        <dbReference type="PIRSR" id="PIRSR600760-2"/>
    </source>
</evidence>
<feature type="binding site" evidence="8">
    <location>
        <position position="294"/>
    </location>
    <ligand>
        <name>Mg(2+)</name>
        <dbReference type="ChEBI" id="CHEBI:18420"/>
        <label>1</label>
        <note>catalytic</note>
    </ligand>
</feature>
<organism evidence="9 10">
    <name type="scientific">Ceutorhynchus assimilis</name>
    <name type="common">cabbage seed weevil</name>
    <dbReference type="NCBI Taxonomy" id="467358"/>
    <lineage>
        <taxon>Eukaryota</taxon>
        <taxon>Metazoa</taxon>
        <taxon>Ecdysozoa</taxon>
        <taxon>Arthropoda</taxon>
        <taxon>Hexapoda</taxon>
        <taxon>Insecta</taxon>
        <taxon>Pterygota</taxon>
        <taxon>Neoptera</taxon>
        <taxon>Endopterygota</taxon>
        <taxon>Coleoptera</taxon>
        <taxon>Polyphaga</taxon>
        <taxon>Cucujiformia</taxon>
        <taxon>Curculionidae</taxon>
        <taxon>Ceutorhynchinae</taxon>
        <taxon>Ceutorhynchus</taxon>
    </lineage>
</organism>
<feature type="binding site" evidence="8">
    <location>
        <position position="157"/>
    </location>
    <ligand>
        <name>Mg(2+)</name>
        <dbReference type="ChEBI" id="CHEBI:18420"/>
        <label>1</label>
        <note>catalytic</note>
    </ligand>
</feature>
<dbReference type="InterPro" id="IPR000760">
    <property type="entry name" value="Inositol_monophosphatase-like"/>
</dbReference>
<reference evidence="9" key="1">
    <citation type="submission" date="2022-01" db="EMBL/GenBank/DDBJ databases">
        <authorList>
            <person name="King R."/>
        </authorList>
    </citation>
    <scope>NUCLEOTIDE SEQUENCE</scope>
</reference>
<comment type="cofactor">
    <cofactor evidence="8">
        <name>Mg(2+)</name>
        <dbReference type="ChEBI" id="CHEBI:18420"/>
    </cofactor>
</comment>
<feature type="binding site" evidence="8">
    <location>
        <position position="158"/>
    </location>
    <ligand>
        <name>Mg(2+)</name>
        <dbReference type="ChEBI" id="CHEBI:18420"/>
        <label>1</label>
        <note>catalytic</note>
    </ligand>
</feature>
<keyword evidence="10" id="KW-1185">Reference proteome</keyword>
<evidence type="ECO:0000256" key="7">
    <source>
        <dbReference type="ARBA" id="ARBA00044519"/>
    </source>
</evidence>
<dbReference type="SUPFAM" id="SSF56655">
    <property type="entry name" value="Carbohydrate phosphatase"/>
    <property type="match status" value="1"/>
</dbReference>
<keyword evidence="4 8" id="KW-0460">Magnesium</keyword>
<dbReference type="Pfam" id="PF00459">
    <property type="entry name" value="Inositol_P"/>
    <property type="match status" value="1"/>
</dbReference>